<keyword evidence="8" id="KW-0325">Glycoprotein</keyword>
<keyword evidence="2" id="KW-0813">Transport</keyword>
<evidence type="ECO:0000313" key="15">
    <source>
        <dbReference type="Proteomes" id="UP001186944"/>
    </source>
</evidence>
<dbReference type="InterPro" id="IPR015683">
    <property type="entry name" value="Ionotropic_Glu_rcpt"/>
</dbReference>
<evidence type="ECO:0000256" key="2">
    <source>
        <dbReference type="ARBA" id="ARBA00022448"/>
    </source>
</evidence>
<feature type="transmembrane region" description="Helical" evidence="12">
    <location>
        <begin position="51"/>
        <end position="72"/>
    </location>
</feature>
<keyword evidence="3 12" id="KW-0812">Transmembrane</keyword>
<comment type="caution">
    <text evidence="14">The sequence shown here is derived from an EMBL/GenBank/DDBJ whole genome shotgun (WGS) entry which is preliminary data.</text>
</comment>
<evidence type="ECO:0000256" key="10">
    <source>
        <dbReference type="ARBA" id="ARBA00023303"/>
    </source>
</evidence>
<dbReference type="InterPro" id="IPR001320">
    <property type="entry name" value="Iontro_rcpt_C"/>
</dbReference>
<dbReference type="Gene3D" id="1.10.287.70">
    <property type="match status" value="1"/>
</dbReference>
<feature type="transmembrane region" description="Helical" evidence="12">
    <location>
        <begin position="312"/>
        <end position="336"/>
    </location>
</feature>
<feature type="compositionally biased region" description="Polar residues" evidence="11">
    <location>
        <begin position="119"/>
        <end position="131"/>
    </location>
</feature>
<evidence type="ECO:0000256" key="5">
    <source>
        <dbReference type="ARBA" id="ARBA00023065"/>
    </source>
</evidence>
<dbReference type="PANTHER" id="PTHR18966">
    <property type="entry name" value="IONOTROPIC GLUTAMATE RECEPTOR"/>
    <property type="match status" value="1"/>
</dbReference>
<keyword evidence="9" id="KW-1071">Ligand-gated ion channel</keyword>
<keyword evidence="7" id="KW-0675">Receptor</keyword>
<keyword evidence="6 12" id="KW-0472">Membrane</keyword>
<keyword evidence="5" id="KW-0406">Ion transport</keyword>
<evidence type="ECO:0000256" key="12">
    <source>
        <dbReference type="SAM" id="Phobius"/>
    </source>
</evidence>
<evidence type="ECO:0000256" key="6">
    <source>
        <dbReference type="ARBA" id="ARBA00023136"/>
    </source>
</evidence>
<feature type="domain" description="Ionotropic glutamate receptor C-terminal" evidence="13">
    <location>
        <begin position="241"/>
        <end position="380"/>
    </location>
</feature>
<evidence type="ECO:0000313" key="14">
    <source>
        <dbReference type="EMBL" id="KAK3090230.1"/>
    </source>
</evidence>
<name>A0AA88XR17_PINIB</name>
<dbReference type="Pfam" id="PF00060">
    <property type="entry name" value="Lig_chan"/>
    <property type="match status" value="1"/>
</dbReference>
<dbReference type="SUPFAM" id="SSF53850">
    <property type="entry name" value="Periplasmic binding protein-like II"/>
    <property type="match status" value="1"/>
</dbReference>
<evidence type="ECO:0000256" key="8">
    <source>
        <dbReference type="ARBA" id="ARBA00023180"/>
    </source>
</evidence>
<keyword evidence="10" id="KW-0407">Ion channel</keyword>
<evidence type="ECO:0000256" key="9">
    <source>
        <dbReference type="ARBA" id="ARBA00023286"/>
    </source>
</evidence>
<sequence length="486" mass="54892">RADIVAAPLHLLSKREAVIDYIIPWTGYSGIIILAKQEARQYFNFASAFTLGLWSTVGLTFILSCFMIFLFVKVLRSARTDNGQNVEGHNNKINFQDVVWFLISSSAFEVKTKEGISNNIRLQHPQQNSKTPKTKTQNRHAEKATQKGQGAPTHNIETSNTKDHTITKETNGQPVPTLDGHLPRKYQKRADLITVALHLMRSREAVIDYILPWTGYSGLTILAKQDQRQRFNFWNAFTPGLWLTLIAVFILSFLLLALFGKVLSRCHVSADDNSKGSISEYNTFKRAFWFLTSSCAFEGTGEVPYGHSVRTVIASIWIFIQLFMSIFLGEVAAFLMSSGMKSQITSLDDLIEQHAINFSCLRDTSIGEHIYDMSKIENYFDKKWTRNNLDNETFSSADKIVWTNPLTFKYTKLWERSVKTGFINTTVEAISKIKEGNFMLVSDSAVAEFVAGDDCDLKTIGRKISARPYGFAIRKHSSIKANISKA</sequence>
<protein>
    <recommendedName>
        <fullName evidence="13">Ionotropic glutamate receptor C-terminal domain-containing protein</fullName>
    </recommendedName>
</protein>
<evidence type="ECO:0000256" key="4">
    <source>
        <dbReference type="ARBA" id="ARBA00022989"/>
    </source>
</evidence>
<organism evidence="14 15">
    <name type="scientific">Pinctada imbricata</name>
    <name type="common">Atlantic pearl-oyster</name>
    <name type="synonym">Pinctada martensii</name>
    <dbReference type="NCBI Taxonomy" id="66713"/>
    <lineage>
        <taxon>Eukaryota</taxon>
        <taxon>Metazoa</taxon>
        <taxon>Spiralia</taxon>
        <taxon>Lophotrochozoa</taxon>
        <taxon>Mollusca</taxon>
        <taxon>Bivalvia</taxon>
        <taxon>Autobranchia</taxon>
        <taxon>Pteriomorphia</taxon>
        <taxon>Pterioida</taxon>
        <taxon>Pterioidea</taxon>
        <taxon>Pteriidae</taxon>
        <taxon>Pinctada</taxon>
    </lineage>
</organism>
<gene>
    <name evidence="14" type="ORF">FSP39_010224</name>
</gene>
<dbReference type="Proteomes" id="UP001186944">
    <property type="component" value="Unassembled WGS sequence"/>
</dbReference>
<keyword evidence="4 12" id="KW-1133">Transmembrane helix</keyword>
<feature type="region of interest" description="Disordered" evidence="11">
    <location>
        <begin position="119"/>
        <end position="181"/>
    </location>
</feature>
<accession>A0AA88XR17</accession>
<dbReference type="GO" id="GO:0015276">
    <property type="term" value="F:ligand-gated monoatomic ion channel activity"/>
    <property type="evidence" value="ECO:0007669"/>
    <property type="project" value="InterPro"/>
</dbReference>
<evidence type="ECO:0000256" key="1">
    <source>
        <dbReference type="ARBA" id="ARBA00004141"/>
    </source>
</evidence>
<comment type="subcellular location">
    <subcellularLocation>
        <location evidence="1">Membrane</location>
        <topology evidence="1">Multi-pass membrane protein</topology>
    </subcellularLocation>
</comment>
<evidence type="ECO:0000259" key="13">
    <source>
        <dbReference type="Pfam" id="PF00060"/>
    </source>
</evidence>
<dbReference type="AlphaFoldDB" id="A0AA88XR17"/>
<evidence type="ECO:0000256" key="11">
    <source>
        <dbReference type="SAM" id="MobiDB-lite"/>
    </source>
</evidence>
<keyword evidence="15" id="KW-1185">Reference proteome</keyword>
<evidence type="ECO:0000256" key="7">
    <source>
        <dbReference type="ARBA" id="ARBA00023170"/>
    </source>
</evidence>
<proteinExistence type="predicted"/>
<dbReference type="Gene3D" id="3.40.190.10">
    <property type="entry name" value="Periplasmic binding protein-like II"/>
    <property type="match status" value="2"/>
</dbReference>
<feature type="non-terminal residue" evidence="14">
    <location>
        <position position="1"/>
    </location>
</feature>
<evidence type="ECO:0000256" key="3">
    <source>
        <dbReference type="ARBA" id="ARBA00022692"/>
    </source>
</evidence>
<feature type="transmembrane region" description="Helical" evidence="12">
    <location>
        <begin position="233"/>
        <end position="259"/>
    </location>
</feature>
<dbReference type="EMBL" id="VSWD01000010">
    <property type="protein sequence ID" value="KAK3090230.1"/>
    <property type="molecule type" value="Genomic_DNA"/>
</dbReference>
<dbReference type="GO" id="GO:0016020">
    <property type="term" value="C:membrane"/>
    <property type="evidence" value="ECO:0007669"/>
    <property type="project" value="UniProtKB-SubCell"/>
</dbReference>
<reference evidence="14" key="1">
    <citation type="submission" date="2019-08" db="EMBL/GenBank/DDBJ databases">
        <title>The improved chromosome-level genome for the pearl oyster Pinctada fucata martensii using PacBio sequencing and Hi-C.</title>
        <authorList>
            <person name="Zheng Z."/>
        </authorList>
    </citation>
    <scope>NUCLEOTIDE SEQUENCE</scope>
    <source>
        <strain evidence="14">ZZ-2019</strain>
        <tissue evidence="14">Adductor muscle</tissue>
    </source>
</reference>